<dbReference type="AlphaFoldDB" id="A0A2P6MIT6"/>
<dbReference type="Pfam" id="PF13649">
    <property type="entry name" value="Methyltransf_25"/>
    <property type="match status" value="1"/>
</dbReference>
<protein>
    <submittedName>
        <fullName evidence="3">SAM-dependent methyltransferase</fullName>
    </submittedName>
</protein>
<evidence type="ECO:0000313" key="3">
    <source>
        <dbReference type="EMBL" id="PRO66191.1"/>
    </source>
</evidence>
<dbReference type="CDD" id="cd02440">
    <property type="entry name" value="AdoMet_MTases"/>
    <property type="match status" value="1"/>
</dbReference>
<keyword evidence="1 3" id="KW-0808">Transferase</keyword>
<evidence type="ECO:0000259" key="2">
    <source>
        <dbReference type="Pfam" id="PF13649"/>
    </source>
</evidence>
<comment type="caution">
    <text evidence="3">The sequence shown here is derived from an EMBL/GenBank/DDBJ whole genome shotgun (WGS) entry which is preliminary data.</text>
</comment>
<reference evidence="3 4" key="1">
    <citation type="submission" date="2018-03" db="EMBL/GenBank/DDBJ databases">
        <title>Bacillus urumqiensis sp. nov., a moderately haloalkaliphilic bacterium isolated from a salt lake.</title>
        <authorList>
            <person name="Zhao B."/>
            <person name="Liao Z."/>
        </authorList>
    </citation>
    <scope>NUCLEOTIDE SEQUENCE [LARGE SCALE GENOMIC DNA]</scope>
    <source>
        <strain evidence="3 4">BZ-SZ-XJ18</strain>
    </source>
</reference>
<keyword evidence="4" id="KW-1185">Reference proteome</keyword>
<name>A0A2P6MIT6_ALKUR</name>
<dbReference type="GO" id="GO:0032259">
    <property type="term" value="P:methylation"/>
    <property type="evidence" value="ECO:0007669"/>
    <property type="project" value="UniProtKB-KW"/>
</dbReference>
<dbReference type="GO" id="GO:0008168">
    <property type="term" value="F:methyltransferase activity"/>
    <property type="evidence" value="ECO:0007669"/>
    <property type="project" value="UniProtKB-KW"/>
</dbReference>
<dbReference type="Proteomes" id="UP000243650">
    <property type="component" value="Unassembled WGS sequence"/>
</dbReference>
<accession>A0A2P6MIT6</accession>
<sequence length="200" mass="22157">MTIWNERFSGETYVYGKEANVFIKEKASLLEQGTVACFAEGEGRNAVFLAERGLTVTALDNADTGLEKASALAGDRGLEIDVKKMDLTLEAPERESFDHAIMVFGHVPKSSQAWMMRNILASVRPGGVVLLEVYSEDQLDYGTGGPPDAGLLYDPEDILTWIRDHHVLHFYYGEADRVEGEKHTGRCHLIQAAIRIQSSI</sequence>
<evidence type="ECO:0000256" key="1">
    <source>
        <dbReference type="ARBA" id="ARBA00022679"/>
    </source>
</evidence>
<dbReference type="Gene3D" id="3.40.50.150">
    <property type="entry name" value="Vaccinia Virus protein VP39"/>
    <property type="match status" value="1"/>
</dbReference>
<dbReference type="OrthoDB" id="9804312at2"/>
<dbReference type="InterPro" id="IPR041698">
    <property type="entry name" value="Methyltransf_25"/>
</dbReference>
<dbReference type="InterPro" id="IPR029063">
    <property type="entry name" value="SAM-dependent_MTases_sf"/>
</dbReference>
<gene>
    <name evidence="3" type="ORF">C6I21_05145</name>
</gene>
<dbReference type="PANTHER" id="PTHR43861">
    <property type="entry name" value="TRANS-ACONITATE 2-METHYLTRANSFERASE-RELATED"/>
    <property type="match status" value="1"/>
</dbReference>
<keyword evidence="3" id="KW-0489">Methyltransferase</keyword>
<proteinExistence type="predicted"/>
<organism evidence="3 4">
    <name type="scientific">Alkalicoccus urumqiensis</name>
    <name type="common">Bacillus urumqiensis</name>
    <dbReference type="NCBI Taxonomy" id="1548213"/>
    <lineage>
        <taxon>Bacteria</taxon>
        <taxon>Bacillati</taxon>
        <taxon>Bacillota</taxon>
        <taxon>Bacilli</taxon>
        <taxon>Bacillales</taxon>
        <taxon>Bacillaceae</taxon>
        <taxon>Alkalicoccus</taxon>
    </lineage>
</organism>
<dbReference type="EMBL" id="PVNS01000004">
    <property type="protein sequence ID" value="PRO66191.1"/>
    <property type="molecule type" value="Genomic_DNA"/>
</dbReference>
<dbReference type="PANTHER" id="PTHR43861:SF3">
    <property type="entry name" value="PUTATIVE (AFU_ORTHOLOGUE AFUA_2G14390)-RELATED"/>
    <property type="match status" value="1"/>
</dbReference>
<dbReference type="SUPFAM" id="SSF53335">
    <property type="entry name" value="S-adenosyl-L-methionine-dependent methyltransferases"/>
    <property type="match status" value="1"/>
</dbReference>
<feature type="domain" description="Methyltransferase" evidence="2">
    <location>
        <begin position="38"/>
        <end position="127"/>
    </location>
</feature>
<evidence type="ECO:0000313" key="4">
    <source>
        <dbReference type="Proteomes" id="UP000243650"/>
    </source>
</evidence>